<sequence>MSVERSSKEPSPAIHHEAQLPAIQTRTEALPRPQSPGPSRPNGGSGEQQNPVEEVNDASTVPTAAENGSRDAQTSAQSTAPPAAVGAAQNDQQARHGAPPQVPYPPQPYPNPPPNYHHPPPYAQPPPPPPGYNAFRPPPSGHLGYAYPPTSPYAQHPPPQGHPQTYNLPPQGPQYIQPKSLQPIASAHAGNGHPSNAVAYASQPGPPGPPPPNWTSPYPYANVSQYYQVRAHQPPPPPKPAQRPPHSTFPPAPHSPPPLPTSMQPPGHPNLPPPADEVVKLPDGTTRVRRGRTKARRLTRDQRRDILLMRRLGYQYEAIAKFLGTTISAVSYTVTKGTAETGHHNAGRRTHIPPEKHEQMIRYVQQYLGTERAAGIDKKTGKKKMPPLTYKMIRDAVFRDENGEIPPDLKFTDDALKQMLNKHGLWLRTPFNQMQKEQSRIRGRKQWEAKLAKDKQAAREARSVSPNSNTQRNVDSAAGSPIEAGDDEHETSVVQGYAEQGPDDEEMGEVYSGTSSEDEEEGEEEEEEEQQPMVVEQRLRQAMNKHPTPHS</sequence>
<comment type="caution">
    <text evidence="1">The sequence shown here is derived from an EMBL/GenBank/DDBJ whole genome shotgun (WGS) entry which is preliminary data.</text>
</comment>
<reference evidence="1" key="1">
    <citation type="submission" date="2022-10" db="EMBL/GenBank/DDBJ databases">
        <title>Culturing micro-colonial fungi from biological soil crusts in the Mojave desert and describing Neophaeococcomyces mojavensis, and introducing the new genera and species Taxawa tesnikishii.</title>
        <authorList>
            <person name="Kurbessoian T."/>
            <person name="Stajich J.E."/>
        </authorList>
    </citation>
    <scope>NUCLEOTIDE SEQUENCE</scope>
    <source>
        <strain evidence="1">JES_112</strain>
    </source>
</reference>
<gene>
    <name evidence="1" type="ORF">H2198_005043</name>
</gene>
<keyword evidence="2" id="KW-1185">Reference proteome</keyword>
<accession>A0ACC3A6Y0</accession>
<protein>
    <submittedName>
        <fullName evidence="1">Uncharacterized protein</fullName>
    </submittedName>
</protein>
<evidence type="ECO:0000313" key="2">
    <source>
        <dbReference type="Proteomes" id="UP001172386"/>
    </source>
</evidence>
<name>A0ACC3A6Y0_9EURO</name>
<dbReference type="Proteomes" id="UP001172386">
    <property type="component" value="Unassembled WGS sequence"/>
</dbReference>
<evidence type="ECO:0000313" key="1">
    <source>
        <dbReference type="EMBL" id="KAJ9656360.1"/>
    </source>
</evidence>
<proteinExistence type="predicted"/>
<organism evidence="1 2">
    <name type="scientific">Neophaeococcomyces mojaviensis</name>
    <dbReference type="NCBI Taxonomy" id="3383035"/>
    <lineage>
        <taxon>Eukaryota</taxon>
        <taxon>Fungi</taxon>
        <taxon>Dikarya</taxon>
        <taxon>Ascomycota</taxon>
        <taxon>Pezizomycotina</taxon>
        <taxon>Eurotiomycetes</taxon>
        <taxon>Chaetothyriomycetidae</taxon>
        <taxon>Chaetothyriales</taxon>
        <taxon>Chaetothyriales incertae sedis</taxon>
        <taxon>Neophaeococcomyces</taxon>
    </lineage>
</organism>
<dbReference type="EMBL" id="JAPDRQ010000079">
    <property type="protein sequence ID" value="KAJ9656360.1"/>
    <property type="molecule type" value="Genomic_DNA"/>
</dbReference>